<comment type="caution">
    <text evidence="4">The sequence shown here is derived from an EMBL/GenBank/DDBJ whole genome shotgun (WGS) entry which is preliminary data.</text>
</comment>
<dbReference type="Proteomes" id="UP000282311">
    <property type="component" value="Unassembled WGS sequence"/>
</dbReference>
<dbReference type="InterPro" id="IPR008978">
    <property type="entry name" value="HSP20-like_chaperone"/>
</dbReference>
<dbReference type="SUPFAM" id="SSF49764">
    <property type="entry name" value="HSP20-like chaperones"/>
    <property type="match status" value="1"/>
</dbReference>
<evidence type="ECO:0000313" key="4">
    <source>
        <dbReference type="EMBL" id="RKN86396.1"/>
    </source>
</evidence>
<dbReference type="AlphaFoldDB" id="A0A3B0CWD4"/>
<reference evidence="4 5" key="1">
    <citation type="journal article" date="2007" name="Int. J. Syst. Evol. Microbiol.">
        <title>Paenibacillus ginsengarvi sp. nov., isolated from soil from ginseng cultivation.</title>
        <authorList>
            <person name="Yoon M.H."/>
            <person name="Ten L.N."/>
            <person name="Im W.T."/>
        </authorList>
    </citation>
    <scope>NUCLEOTIDE SEQUENCE [LARGE SCALE GENOMIC DNA]</scope>
    <source>
        <strain evidence="4 5">KCTC 13059</strain>
    </source>
</reference>
<gene>
    <name evidence="4" type="ORF">D7M11_00030</name>
</gene>
<comment type="similarity">
    <text evidence="1 2">Belongs to the small heat shock protein (HSP20) family.</text>
</comment>
<dbReference type="InterPro" id="IPR031107">
    <property type="entry name" value="Small_HSP"/>
</dbReference>
<keyword evidence="5" id="KW-1185">Reference proteome</keyword>
<evidence type="ECO:0000259" key="3">
    <source>
        <dbReference type="PROSITE" id="PS01031"/>
    </source>
</evidence>
<dbReference type="InterPro" id="IPR002068">
    <property type="entry name" value="A-crystallin/Hsp20_dom"/>
</dbReference>
<evidence type="ECO:0000256" key="2">
    <source>
        <dbReference type="RuleBase" id="RU003616"/>
    </source>
</evidence>
<accession>A0A3B0CWD4</accession>
<dbReference type="EMBL" id="RBAH01000001">
    <property type="protein sequence ID" value="RKN86396.1"/>
    <property type="molecule type" value="Genomic_DNA"/>
</dbReference>
<organism evidence="4 5">
    <name type="scientific">Paenibacillus ginsengarvi</name>
    <dbReference type="NCBI Taxonomy" id="400777"/>
    <lineage>
        <taxon>Bacteria</taxon>
        <taxon>Bacillati</taxon>
        <taxon>Bacillota</taxon>
        <taxon>Bacilli</taxon>
        <taxon>Bacillales</taxon>
        <taxon>Paenibacillaceae</taxon>
        <taxon>Paenibacillus</taxon>
    </lineage>
</organism>
<dbReference type="Pfam" id="PF00011">
    <property type="entry name" value="HSP20"/>
    <property type="match status" value="1"/>
</dbReference>
<dbReference type="PANTHER" id="PTHR11527">
    <property type="entry name" value="HEAT-SHOCK PROTEIN 20 FAMILY MEMBER"/>
    <property type="match status" value="1"/>
</dbReference>
<name>A0A3B0CWD4_9BACL</name>
<dbReference type="Gene3D" id="2.60.40.790">
    <property type="match status" value="1"/>
</dbReference>
<dbReference type="RefSeq" id="WP_120745104.1">
    <property type="nucleotide sequence ID" value="NZ_RBAH01000001.1"/>
</dbReference>
<protein>
    <submittedName>
        <fullName evidence="4">Hsp20/alpha crystallin family protein</fullName>
    </submittedName>
</protein>
<dbReference type="CDD" id="cd06464">
    <property type="entry name" value="ACD_sHsps-like"/>
    <property type="match status" value="1"/>
</dbReference>
<sequence>MSETPQHFWKKLRSQADRTLGEQFWNDISGLIPNAQPRADVFQTEDRFIVVIELPGCKVDESVKLSVQKNTLHIKGDIPYRYPVEDDQLLVSERFFGQFHRKVALPQGTSAEGMRARYRDGLLTIEFVRQKQPDTVIDIAIDTLDTAPGSEPQDRE</sequence>
<feature type="domain" description="SHSP" evidence="3">
    <location>
        <begin position="30"/>
        <end position="142"/>
    </location>
</feature>
<evidence type="ECO:0000256" key="1">
    <source>
        <dbReference type="PROSITE-ProRule" id="PRU00285"/>
    </source>
</evidence>
<proteinExistence type="inferred from homology"/>
<dbReference type="OrthoDB" id="1806521at2"/>
<evidence type="ECO:0000313" key="5">
    <source>
        <dbReference type="Proteomes" id="UP000282311"/>
    </source>
</evidence>
<dbReference type="PROSITE" id="PS01031">
    <property type="entry name" value="SHSP"/>
    <property type="match status" value="1"/>
</dbReference>